<name>A0A0K2URP7_LEPSM</name>
<proteinExistence type="predicted"/>
<sequence>LRKSHNQNGLIKKGAFLRIQFFLSVKIDCVLNIELLLHVLKYFVLIDVSAFNLNEST</sequence>
<feature type="non-terminal residue" evidence="1">
    <location>
        <position position="1"/>
    </location>
</feature>
<reference evidence="1" key="1">
    <citation type="submission" date="2014-05" db="EMBL/GenBank/DDBJ databases">
        <authorList>
            <person name="Chronopoulou M."/>
        </authorList>
    </citation>
    <scope>NUCLEOTIDE SEQUENCE</scope>
    <source>
        <tissue evidence="1">Whole organism</tissue>
    </source>
</reference>
<organism evidence="1">
    <name type="scientific">Lepeophtheirus salmonis</name>
    <name type="common">Salmon louse</name>
    <name type="synonym">Caligus salmonis</name>
    <dbReference type="NCBI Taxonomy" id="72036"/>
    <lineage>
        <taxon>Eukaryota</taxon>
        <taxon>Metazoa</taxon>
        <taxon>Ecdysozoa</taxon>
        <taxon>Arthropoda</taxon>
        <taxon>Crustacea</taxon>
        <taxon>Multicrustacea</taxon>
        <taxon>Hexanauplia</taxon>
        <taxon>Copepoda</taxon>
        <taxon>Siphonostomatoida</taxon>
        <taxon>Caligidae</taxon>
        <taxon>Lepeophtheirus</taxon>
    </lineage>
</organism>
<dbReference type="EMBL" id="HACA01023573">
    <property type="protein sequence ID" value="CDW40934.1"/>
    <property type="molecule type" value="Transcribed_RNA"/>
</dbReference>
<protein>
    <submittedName>
        <fullName evidence="1">Uncharacterized protein</fullName>
    </submittedName>
</protein>
<dbReference type="AlphaFoldDB" id="A0A0K2URP7"/>
<accession>A0A0K2URP7</accession>
<evidence type="ECO:0000313" key="1">
    <source>
        <dbReference type="EMBL" id="CDW40934.1"/>
    </source>
</evidence>